<name>A0A816H169_ADIRI</name>
<protein>
    <recommendedName>
        <fullName evidence="1">Mos1 transposase HTH domain-containing protein</fullName>
    </recommendedName>
</protein>
<organism evidence="2 3">
    <name type="scientific">Adineta ricciae</name>
    <name type="common">Rotifer</name>
    <dbReference type="NCBI Taxonomy" id="249248"/>
    <lineage>
        <taxon>Eukaryota</taxon>
        <taxon>Metazoa</taxon>
        <taxon>Spiralia</taxon>
        <taxon>Gnathifera</taxon>
        <taxon>Rotifera</taxon>
        <taxon>Eurotatoria</taxon>
        <taxon>Bdelloidea</taxon>
        <taxon>Adinetida</taxon>
        <taxon>Adinetidae</taxon>
        <taxon>Adineta</taxon>
    </lineage>
</organism>
<dbReference type="InterPro" id="IPR001888">
    <property type="entry name" value="Transposase_1"/>
</dbReference>
<dbReference type="InterPro" id="IPR036397">
    <property type="entry name" value="RNaseH_sf"/>
</dbReference>
<dbReference type="GO" id="GO:0003676">
    <property type="term" value="F:nucleic acid binding"/>
    <property type="evidence" value="ECO:0007669"/>
    <property type="project" value="InterPro"/>
</dbReference>
<reference evidence="2" key="1">
    <citation type="submission" date="2021-02" db="EMBL/GenBank/DDBJ databases">
        <authorList>
            <person name="Nowell W R."/>
        </authorList>
    </citation>
    <scope>NUCLEOTIDE SEQUENCE</scope>
</reference>
<dbReference type="Pfam" id="PF01359">
    <property type="entry name" value="Transposase_1"/>
    <property type="match status" value="1"/>
</dbReference>
<dbReference type="EMBL" id="CAJNOR010014887">
    <property type="protein sequence ID" value="CAF1680264.1"/>
    <property type="molecule type" value="Genomic_DNA"/>
</dbReference>
<dbReference type="Proteomes" id="UP000663828">
    <property type="component" value="Unassembled WGS sequence"/>
</dbReference>
<comment type="caution">
    <text evidence="2">The sequence shown here is derived from an EMBL/GenBank/DDBJ whole genome shotgun (WGS) entry which is preliminary data.</text>
</comment>
<accession>A0A816H169</accession>
<dbReference type="PANTHER" id="PTHR46060">
    <property type="entry name" value="MARINER MOS1 TRANSPOSASE-LIKE PROTEIN"/>
    <property type="match status" value="1"/>
</dbReference>
<dbReference type="Gene3D" id="1.10.10.1450">
    <property type="match status" value="1"/>
</dbReference>
<evidence type="ECO:0000313" key="3">
    <source>
        <dbReference type="Proteomes" id="UP000663828"/>
    </source>
</evidence>
<dbReference type="Pfam" id="PF17906">
    <property type="entry name" value="HTH_48"/>
    <property type="match status" value="1"/>
</dbReference>
<proteinExistence type="predicted"/>
<dbReference type="InterPro" id="IPR052709">
    <property type="entry name" value="Transposase-MT_Hybrid"/>
</dbReference>
<dbReference type="Gene3D" id="3.30.420.10">
    <property type="entry name" value="Ribonuclease H-like superfamily/Ribonuclease H"/>
    <property type="match status" value="1"/>
</dbReference>
<keyword evidence="3" id="KW-1185">Reference proteome</keyword>
<dbReference type="InterPro" id="IPR041426">
    <property type="entry name" value="Mos1_HTH"/>
</dbReference>
<dbReference type="PANTHER" id="PTHR46060:SF1">
    <property type="entry name" value="MARINER MOS1 TRANSPOSASE-LIKE PROTEIN"/>
    <property type="match status" value="1"/>
</dbReference>
<evidence type="ECO:0000313" key="2">
    <source>
        <dbReference type="EMBL" id="CAF1680264.1"/>
    </source>
</evidence>
<gene>
    <name evidence="2" type="ORF">XAT740_LOCUS60416</name>
</gene>
<evidence type="ECO:0000259" key="1">
    <source>
        <dbReference type="Pfam" id="PF17906"/>
    </source>
</evidence>
<feature type="domain" description="Mos1 transposase HTH" evidence="1">
    <location>
        <begin position="14"/>
        <end position="51"/>
    </location>
</feature>
<dbReference type="AlphaFoldDB" id="A0A816H169"/>
<sequence length="331" mass="38062">MDKLSVRSYIKTRSLLGLTATEIHDELVTAYGPYVVSYCTVARWIRRFSSGRESFYDDHRVGRPITTVTQRNIDAVQDLVLDDPHISIEYIVDILQISHGNGFPTSSLLHNDNCVLKYASTICGNSRVAFGDWVTLLLETRVGSTIVKSNQSKLPTWIPKEEPPPTVVRRQQFEQKTMFVVFFMTTGPLLVHYLASGTSINGTYYRDECLKTLVRNLCEKRPSAKTRGIQLHHDNARPHVSGIVLDYLREVKLSVMAHQPYSPDLAPSDFWLFIRLKRNLGTYPDARSLARPITMELNSIPIEEYQKTFHKWIERMKLCVEHQGNYFEHLM</sequence>